<dbReference type="InterPro" id="IPR032675">
    <property type="entry name" value="LRR_dom_sf"/>
</dbReference>
<dbReference type="Gene3D" id="1.20.5.4090">
    <property type="match status" value="1"/>
</dbReference>
<accession>A0A182WCD4</accession>
<evidence type="ECO:0000313" key="4">
    <source>
        <dbReference type="Proteomes" id="UP000075920"/>
    </source>
</evidence>
<name>A0A182WCD4_9DIPT</name>
<feature type="chain" id="PRO_5038000257" description="LRIM1/APL1C-like dimerization domain-containing protein" evidence="1">
    <location>
        <begin position="23"/>
        <end position="307"/>
    </location>
</feature>
<keyword evidence="1" id="KW-0732">Signal</keyword>
<feature type="signal peptide" evidence="1">
    <location>
        <begin position="1"/>
        <end position="22"/>
    </location>
</feature>
<dbReference type="VEuPathDB" id="VectorBase:AMIN008014"/>
<protein>
    <recommendedName>
        <fullName evidence="2">LRIM1/APL1C-like dimerization domain-containing protein</fullName>
    </recommendedName>
</protein>
<dbReference type="Proteomes" id="UP000075920">
    <property type="component" value="Unassembled WGS sequence"/>
</dbReference>
<reference evidence="4" key="1">
    <citation type="submission" date="2013-03" db="EMBL/GenBank/DDBJ databases">
        <title>The Genome Sequence of Anopheles minimus MINIMUS1.</title>
        <authorList>
            <consortium name="The Broad Institute Genomics Platform"/>
            <person name="Neafsey D.E."/>
            <person name="Walton C."/>
            <person name="Walker B."/>
            <person name="Young S.K."/>
            <person name="Zeng Q."/>
            <person name="Gargeya S."/>
            <person name="Fitzgerald M."/>
            <person name="Haas B."/>
            <person name="Abouelleil A."/>
            <person name="Allen A.W."/>
            <person name="Alvarado L."/>
            <person name="Arachchi H.M."/>
            <person name="Berlin A.M."/>
            <person name="Chapman S.B."/>
            <person name="Gainer-Dewar J."/>
            <person name="Goldberg J."/>
            <person name="Griggs A."/>
            <person name="Gujja S."/>
            <person name="Hansen M."/>
            <person name="Howarth C."/>
            <person name="Imamovic A."/>
            <person name="Ireland A."/>
            <person name="Larimer J."/>
            <person name="McCowan C."/>
            <person name="Murphy C."/>
            <person name="Pearson M."/>
            <person name="Poon T.W."/>
            <person name="Priest M."/>
            <person name="Roberts A."/>
            <person name="Saif S."/>
            <person name="Shea T."/>
            <person name="Sisk P."/>
            <person name="Sykes S."/>
            <person name="Wortman J."/>
            <person name="Nusbaum C."/>
            <person name="Birren B."/>
        </authorList>
    </citation>
    <scope>NUCLEOTIDE SEQUENCE [LARGE SCALE GENOMIC DNA]</scope>
    <source>
        <strain evidence="4">MINIMUS1</strain>
    </source>
</reference>
<evidence type="ECO:0000259" key="2">
    <source>
        <dbReference type="Pfam" id="PF20733"/>
    </source>
</evidence>
<dbReference type="STRING" id="112268.A0A182WCD4"/>
<evidence type="ECO:0000313" key="3">
    <source>
        <dbReference type="EnsemblMetazoa" id="AMIN008014-PA"/>
    </source>
</evidence>
<dbReference type="SUPFAM" id="SSF52058">
    <property type="entry name" value="L domain-like"/>
    <property type="match status" value="1"/>
</dbReference>
<organism evidence="3 4">
    <name type="scientific">Anopheles minimus</name>
    <dbReference type="NCBI Taxonomy" id="112268"/>
    <lineage>
        <taxon>Eukaryota</taxon>
        <taxon>Metazoa</taxon>
        <taxon>Ecdysozoa</taxon>
        <taxon>Arthropoda</taxon>
        <taxon>Hexapoda</taxon>
        <taxon>Insecta</taxon>
        <taxon>Pterygota</taxon>
        <taxon>Neoptera</taxon>
        <taxon>Endopterygota</taxon>
        <taxon>Diptera</taxon>
        <taxon>Nematocera</taxon>
        <taxon>Culicoidea</taxon>
        <taxon>Culicidae</taxon>
        <taxon>Anophelinae</taxon>
        <taxon>Anopheles</taxon>
    </lineage>
</organism>
<sequence>MVSLRICTLFLALVCVTTAVHGEVYQVKLQGTKCKIEKVTDSTLSQALQSIRNAENIRELDLSGNLLYQISAGELYPFRNLELLNLSSNVFYESVDLQSLSQLQTVDLNNNFMKEVIVPSTDRLIAMKRKEHGLFSGQPSETDRAECEKENGDRQKAMDAIQKQYSTKIDEETRKNQEKIQLAKRKTDLENDLPGIESSYNELKDVIVQTAVELQIHVPDTPDLLELMRSITQRYEDLYDEEQNKQSNAMRDYELHRQIEEQMLEDNERLKKVKSDNELQVQSANATLQALIIREQTLAKAAKEAQN</sequence>
<dbReference type="AlphaFoldDB" id="A0A182WCD4"/>
<dbReference type="InterPro" id="IPR048481">
    <property type="entry name" value="LRIM1_APL1C-like_dimer"/>
</dbReference>
<keyword evidence="4" id="KW-1185">Reference proteome</keyword>
<reference evidence="3" key="2">
    <citation type="submission" date="2020-05" db="UniProtKB">
        <authorList>
            <consortium name="EnsemblMetazoa"/>
        </authorList>
    </citation>
    <scope>IDENTIFICATION</scope>
    <source>
        <strain evidence="3">MINIMUS1</strain>
    </source>
</reference>
<evidence type="ECO:0000256" key="1">
    <source>
        <dbReference type="SAM" id="SignalP"/>
    </source>
</evidence>
<dbReference type="Gene3D" id="3.80.10.10">
    <property type="entry name" value="Ribonuclease Inhibitor"/>
    <property type="match status" value="1"/>
</dbReference>
<dbReference type="EnsemblMetazoa" id="AMIN008014-RA">
    <property type="protein sequence ID" value="AMIN008014-PA"/>
    <property type="gene ID" value="AMIN008014"/>
</dbReference>
<proteinExistence type="predicted"/>
<dbReference type="Gene3D" id="6.10.280.140">
    <property type="match status" value="1"/>
</dbReference>
<dbReference type="Pfam" id="PF20733">
    <property type="entry name" value="LRIM1_dimer"/>
    <property type="match status" value="1"/>
</dbReference>
<feature type="domain" description="LRIM1/APL1C-like dimerization" evidence="2">
    <location>
        <begin position="119"/>
        <end position="301"/>
    </location>
</feature>